<dbReference type="InterPro" id="IPR027056">
    <property type="entry name" value="Gluconate_2DH_su3"/>
</dbReference>
<gene>
    <name evidence="1" type="ORF">J421_5956</name>
</gene>
<dbReference type="KEGG" id="gba:J421_5956"/>
<keyword evidence="1" id="KW-0614">Plasmid</keyword>
<dbReference type="PROSITE" id="PS51257">
    <property type="entry name" value="PROKAR_LIPOPROTEIN"/>
    <property type="match status" value="1"/>
</dbReference>
<dbReference type="HOGENOM" id="CLU_089930_0_1_0"/>
<dbReference type="EMBL" id="CP007130">
    <property type="protein sequence ID" value="AHG93491.1"/>
    <property type="molecule type" value="Genomic_DNA"/>
</dbReference>
<dbReference type="Pfam" id="PF13618">
    <property type="entry name" value="Gluconate_2-dh3"/>
    <property type="match status" value="1"/>
</dbReference>
<protein>
    <submittedName>
        <fullName evidence="1">Twin-arginine translocation pathway signal</fullName>
    </submittedName>
</protein>
<accession>W0RS06</accession>
<dbReference type="AlphaFoldDB" id="W0RS06"/>
<dbReference type="OrthoDB" id="6385145at2"/>
<sequence>MNRREAVKLALVGGAVAACARETAPADDDALLESIADTLLPDTPSSPGARAAGAKAGIHLLLADCYDAAAQRKVADGLRDFRARHAGFASRPQAERERILRDVDAEAKRAGDAHWFHLARELANRAYFSSEIGMTRALRFTMIPGKWVGCTDLAPGQPAWG</sequence>
<evidence type="ECO:0000313" key="1">
    <source>
        <dbReference type="EMBL" id="AHG93491.1"/>
    </source>
</evidence>
<name>W0RS06_9BACT</name>
<dbReference type="RefSeq" id="WP_025414794.1">
    <property type="nucleotide sequence ID" value="NZ_CP007130.1"/>
</dbReference>
<evidence type="ECO:0000313" key="2">
    <source>
        <dbReference type="Proteomes" id="UP000019151"/>
    </source>
</evidence>
<keyword evidence="2" id="KW-1185">Reference proteome</keyword>
<geneLocation type="plasmid" evidence="1 2">
    <name>2</name>
</geneLocation>
<organism evidence="1 2">
    <name type="scientific">Gemmatirosa kalamazoonensis</name>
    <dbReference type="NCBI Taxonomy" id="861299"/>
    <lineage>
        <taxon>Bacteria</taxon>
        <taxon>Pseudomonadati</taxon>
        <taxon>Gemmatimonadota</taxon>
        <taxon>Gemmatimonadia</taxon>
        <taxon>Gemmatimonadales</taxon>
        <taxon>Gemmatimonadaceae</taxon>
        <taxon>Gemmatirosa</taxon>
    </lineage>
</organism>
<reference evidence="1 2" key="1">
    <citation type="journal article" date="2014" name="Genome Announc.">
        <title>Genome Sequence and Methylome of Soil Bacterium Gemmatirosa kalamazoonensis KBS708T, a Member of the Rarely Cultivated Gemmatimonadetes Phylum.</title>
        <authorList>
            <person name="Debruyn J.M."/>
            <person name="Radosevich M."/>
            <person name="Wommack K.E."/>
            <person name="Polson S.W."/>
            <person name="Hauser L.J."/>
            <person name="Fawaz M.N."/>
            <person name="Korlach J."/>
            <person name="Tsai Y.C."/>
        </authorList>
    </citation>
    <scope>NUCLEOTIDE SEQUENCE [LARGE SCALE GENOMIC DNA]</scope>
    <source>
        <strain evidence="1 2">KBS708</strain>
        <plasmid evidence="2">Plasmid 2</plasmid>
    </source>
</reference>
<dbReference type="InParanoid" id="W0RS06"/>
<proteinExistence type="predicted"/>
<dbReference type="Proteomes" id="UP000019151">
    <property type="component" value="Plasmid 2"/>
</dbReference>
<dbReference type="eggNOG" id="ENOG503134Z">
    <property type="taxonomic scope" value="Bacteria"/>
</dbReference>